<dbReference type="OMA" id="WENELHI"/>
<protein>
    <submittedName>
        <fullName evidence="1">Similar to Demethylmenaquinone methyltransferase acc. no. Q9RRT0</fullName>
    </submittedName>
</protein>
<gene>
    <name evidence="1" type="ORF">PCON_08902</name>
</gene>
<dbReference type="AlphaFoldDB" id="U4LDZ3"/>
<keyword evidence="1" id="KW-0489">Methyltransferase</keyword>
<dbReference type="InterPro" id="IPR029063">
    <property type="entry name" value="SAM-dependent_MTases_sf"/>
</dbReference>
<dbReference type="STRING" id="1076935.U4LDZ3"/>
<proteinExistence type="predicted"/>
<dbReference type="Pfam" id="PF13489">
    <property type="entry name" value="Methyltransf_23"/>
    <property type="match status" value="1"/>
</dbReference>
<evidence type="ECO:0000313" key="2">
    <source>
        <dbReference type="Proteomes" id="UP000018144"/>
    </source>
</evidence>
<name>U4LDZ3_PYROM</name>
<dbReference type="GO" id="GO:0008168">
    <property type="term" value="F:methyltransferase activity"/>
    <property type="evidence" value="ECO:0007669"/>
    <property type="project" value="UniProtKB-KW"/>
</dbReference>
<dbReference type="Proteomes" id="UP000018144">
    <property type="component" value="Unassembled WGS sequence"/>
</dbReference>
<dbReference type="GO" id="GO:0032259">
    <property type="term" value="P:methylation"/>
    <property type="evidence" value="ECO:0007669"/>
    <property type="project" value="UniProtKB-KW"/>
</dbReference>
<dbReference type="CDD" id="cd02440">
    <property type="entry name" value="AdoMet_MTases"/>
    <property type="match status" value="1"/>
</dbReference>
<organism evidence="1 2">
    <name type="scientific">Pyronema omphalodes (strain CBS 100304)</name>
    <name type="common">Pyronema confluens</name>
    <dbReference type="NCBI Taxonomy" id="1076935"/>
    <lineage>
        <taxon>Eukaryota</taxon>
        <taxon>Fungi</taxon>
        <taxon>Dikarya</taxon>
        <taxon>Ascomycota</taxon>
        <taxon>Pezizomycotina</taxon>
        <taxon>Pezizomycetes</taxon>
        <taxon>Pezizales</taxon>
        <taxon>Pyronemataceae</taxon>
        <taxon>Pyronema</taxon>
    </lineage>
</organism>
<keyword evidence="1" id="KW-0808">Transferase</keyword>
<evidence type="ECO:0000313" key="1">
    <source>
        <dbReference type="EMBL" id="CCX09309.1"/>
    </source>
</evidence>
<reference evidence="1 2" key="1">
    <citation type="journal article" date="2013" name="PLoS Genet.">
        <title>The genome and development-dependent transcriptomes of Pyronema confluens: a window into fungal evolution.</title>
        <authorList>
            <person name="Traeger S."/>
            <person name="Altegoer F."/>
            <person name="Freitag M."/>
            <person name="Gabaldon T."/>
            <person name="Kempken F."/>
            <person name="Kumar A."/>
            <person name="Marcet-Houben M."/>
            <person name="Poggeler S."/>
            <person name="Stajich J.E."/>
            <person name="Nowrousian M."/>
        </authorList>
    </citation>
    <scope>NUCLEOTIDE SEQUENCE [LARGE SCALE GENOMIC DNA]</scope>
    <source>
        <strain evidence="2">CBS 100304</strain>
        <tissue evidence="1">Vegetative mycelium</tissue>
    </source>
</reference>
<dbReference type="OrthoDB" id="2013972at2759"/>
<dbReference type="Gene3D" id="3.40.50.150">
    <property type="entry name" value="Vaccinia Virus protein VP39"/>
    <property type="match status" value="1"/>
</dbReference>
<keyword evidence="2" id="KW-1185">Reference proteome</keyword>
<dbReference type="SUPFAM" id="SSF53335">
    <property type="entry name" value="S-adenosyl-L-methionine-dependent methyltransferases"/>
    <property type="match status" value="1"/>
</dbReference>
<dbReference type="EMBL" id="HF935449">
    <property type="protein sequence ID" value="CCX09309.1"/>
    <property type="molecule type" value="Genomic_DNA"/>
</dbReference>
<sequence length="71" mass="8109">MPTDEKEQDRLDLHHEIMRLAWENELHIAPLTEPHRILDVGTGTGIWAIEMADKFPTAEVVGTNLRPIQPN</sequence>
<accession>U4LDZ3</accession>